<reference evidence="1 2" key="1">
    <citation type="submission" date="2015-11" db="EMBL/GenBank/DDBJ databases">
        <title>Butyribacter intestini gen. nov., sp. nov., a butyric acid-producing bacterium of the family Lachnospiraceae isolated from the human faeces.</title>
        <authorList>
            <person name="Zou Y."/>
            <person name="Xue W."/>
            <person name="Luo G."/>
            <person name="Lv M."/>
        </authorList>
    </citation>
    <scope>NUCLEOTIDE SEQUENCE [LARGE SCALE GENOMIC DNA]</scope>
    <source>
        <strain evidence="1 2">ACET-33324</strain>
    </source>
</reference>
<evidence type="ECO:0000313" key="1">
    <source>
        <dbReference type="EMBL" id="KSV60375.1"/>
    </source>
</evidence>
<sequence>MEQVIELITIEAESCLHGGVIEGLSRFEQLNHDIKVMNICGFIDEDTANQLYEVVKQYCDKFMDLLRSGKIR</sequence>
<protein>
    <submittedName>
        <fullName evidence="1">Uncharacterized protein</fullName>
    </submittedName>
</protein>
<dbReference type="RefSeq" id="WP_058351427.1">
    <property type="nucleotide sequence ID" value="NZ_CABMMD010000016.1"/>
</dbReference>
<dbReference type="STRING" id="290052.ASU35_16940"/>
<accession>A0A0V8QIJ3</accession>
<name>A0A0V8QIJ3_9FIRM</name>
<proteinExistence type="predicted"/>
<keyword evidence="2" id="KW-1185">Reference proteome</keyword>
<dbReference type="EMBL" id="LNAM01000016">
    <property type="protein sequence ID" value="KSV60375.1"/>
    <property type="molecule type" value="Genomic_DNA"/>
</dbReference>
<dbReference type="Proteomes" id="UP000054874">
    <property type="component" value="Unassembled WGS sequence"/>
</dbReference>
<evidence type="ECO:0000313" key="2">
    <source>
        <dbReference type="Proteomes" id="UP000054874"/>
    </source>
</evidence>
<gene>
    <name evidence="1" type="ORF">ASU35_16940</name>
</gene>
<organism evidence="1 2">
    <name type="scientific">Acetivibrio ethanolgignens</name>
    <dbReference type="NCBI Taxonomy" id="290052"/>
    <lineage>
        <taxon>Bacteria</taxon>
        <taxon>Bacillati</taxon>
        <taxon>Bacillota</taxon>
        <taxon>Clostridia</taxon>
        <taxon>Eubacteriales</taxon>
        <taxon>Oscillospiraceae</taxon>
        <taxon>Acetivibrio</taxon>
    </lineage>
</organism>
<dbReference type="AlphaFoldDB" id="A0A0V8QIJ3"/>
<comment type="caution">
    <text evidence="1">The sequence shown here is derived from an EMBL/GenBank/DDBJ whole genome shotgun (WGS) entry which is preliminary data.</text>
</comment>